<dbReference type="InterPro" id="IPR051199">
    <property type="entry name" value="LPS_LOS_Heptosyltrfase"/>
</dbReference>
<dbReference type="OrthoDB" id="9781892at2"/>
<protein>
    <submittedName>
        <fullName evidence="3">Glycosyl transferase family 9</fullName>
    </submittedName>
</protein>
<proteinExistence type="predicted"/>
<name>A0A0A0M578_9GAMM</name>
<dbReference type="Pfam" id="PF01075">
    <property type="entry name" value="Glyco_transf_9"/>
    <property type="match status" value="1"/>
</dbReference>
<keyword evidence="1" id="KW-0328">Glycosyltransferase</keyword>
<reference evidence="3 4" key="1">
    <citation type="submission" date="2013-08" db="EMBL/GenBank/DDBJ databases">
        <title>Genomic analysis of Lysobacter defluvii.</title>
        <authorList>
            <person name="Wang Q."/>
            <person name="Wang G."/>
        </authorList>
    </citation>
    <scope>NUCLEOTIDE SEQUENCE [LARGE SCALE GENOMIC DNA]</scope>
    <source>
        <strain evidence="3 4">IMMIB APB-9</strain>
    </source>
</reference>
<dbReference type="EMBL" id="AVBH01000108">
    <property type="protein sequence ID" value="KGO98240.1"/>
    <property type="molecule type" value="Genomic_DNA"/>
</dbReference>
<organism evidence="3 4">
    <name type="scientific">Lysobacter defluvii IMMIB APB-9 = DSM 18482</name>
    <dbReference type="NCBI Taxonomy" id="1385515"/>
    <lineage>
        <taxon>Bacteria</taxon>
        <taxon>Pseudomonadati</taxon>
        <taxon>Pseudomonadota</taxon>
        <taxon>Gammaproteobacteria</taxon>
        <taxon>Lysobacterales</taxon>
        <taxon>Lysobacteraceae</taxon>
        <taxon>Novilysobacter</taxon>
    </lineage>
</organism>
<dbReference type="STRING" id="1385515.GCA_000423325_00141"/>
<dbReference type="InterPro" id="IPR002201">
    <property type="entry name" value="Glyco_trans_9"/>
</dbReference>
<dbReference type="PANTHER" id="PTHR30160">
    <property type="entry name" value="TETRAACYLDISACCHARIDE 4'-KINASE-RELATED"/>
    <property type="match status" value="1"/>
</dbReference>
<dbReference type="GO" id="GO:0009244">
    <property type="term" value="P:lipopolysaccharide core region biosynthetic process"/>
    <property type="evidence" value="ECO:0007669"/>
    <property type="project" value="TreeGrafter"/>
</dbReference>
<accession>A0A0A0M578</accession>
<sequence>MSTTRTATRTRDTRGPRHRMAHWAVRRVYGHRNDISDQPVPDRGIHRILVVKISHTLGNTLLLTPLLQELEARFPGAEIDIVTRNPVAPSLLSGYPGIGRIHLVPRHGLRHPAAVAGLLRTVRTTGYDLAIDADKRSHSGRLLTNHSRARHTVGFVSSKQRGHVTHPIPLPDNRPRECLLPVYLLRQAMGDPNTVHWPAPDLRVTREERQAGHRQLERLLDPSPVAGAEPPPLRRPVIGIFANATGDKLLGADWWARFLAELAPACRTHDIIELVPAFGRSMLGDRYPAYFTTDLHKLAGVLSALSAYVSADCGVMHLANGACPRTVGLFDTTDPAEWGVFGPNHHNVRLTSRDPEDVAREVASLLAR</sequence>
<dbReference type="SUPFAM" id="SSF53756">
    <property type="entry name" value="UDP-Glycosyltransferase/glycogen phosphorylase"/>
    <property type="match status" value="1"/>
</dbReference>
<evidence type="ECO:0000256" key="1">
    <source>
        <dbReference type="ARBA" id="ARBA00022676"/>
    </source>
</evidence>
<comment type="caution">
    <text evidence="3">The sequence shown here is derived from an EMBL/GenBank/DDBJ whole genome shotgun (WGS) entry which is preliminary data.</text>
</comment>
<keyword evidence="4" id="KW-1185">Reference proteome</keyword>
<keyword evidence="2 3" id="KW-0808">Transferase</keyword>
<dbReference type="Gene3D" id="3.40.50.2000">
    <property type="entry name" value="Glycogen Phosphorylase B"/>
    <property type="match status" value="2"/>
</dbReference>
<evidence type="ECO:0000256" key="2">
    <source>
        <dbReference type="ARBA" id="ARBA00022679"/>
    </source>
</evidence>
<dbReference type="RefSeq" id="WP_052106817.1">
    <property type="nucleotide sequence ID" value="NZ_AUHT01000004.1"/>
</dbReference>
<dbReference type="eggNOG" id="COG0859">
    <property type="taxonomic scope" value="Bacteria"/>
</dbReference>
<gene>
    <name evidence="3" type="ORF">N791_12385</name>
</gene>
<dbReference type="GO" id="GO:0005829">
    <property type="term" value="C:cytosol"/>
    <property type="evidence" value="ECO:0007669"/>
    <property type="project" value="TreeGrafter"/>
</dbReference>
<dbReference type="Proteomes" id="UP000030003">
    <property type="component" value="Unassembled WGS sequence"/>
</dbReference>
<dbReference type="AlphaFoldDB" id="A0A0A0M578"/>
<dbReference type="GO" id="GO:0008713">
    <property type="term" value="F:ADP-heptose-lipopolysaccharide heptosyltransferase activity"/>
    <property type="evidence" value="ECO:0007669"/>
    <property type="project" value="TreeGrafter"/>
</dbReference>
<evidence type="ECO:0000313" key="4">
    <source>
        <dbReference type="Proteomes" id="UP000030003"/>
    </source>
</evidence>
<evidence type="ECO:0000313" key="3">
    <source>
        <dbReference type="EMBL" id="KGO98240.1"/>
    </source>
</evidence>